<dbReference type="PROSITE" id="PS50004">
    <property type="entry name" value="C2"/>
    <property type="match status" value="1"/>
</dbReference>
<dbReference type="InterPro" id="IPR017946">
    <property type="entry name" value="PLC-like_Pdiesterase_TIM-brl"/>
</dbReference>
<dbReference type="GO" id="GO:0004435">
    <property type="term" value="F:phosphatidylinositol-4,5-bisphosphate phospholipase C activity"/>
    <property type="evidence" value="ECO:0007669"/>
    <property type="project" value="UniProtKB-EC"/>
</dbReference>
<dbReference type="InterPro" id="IPR001711">
    <property type="entry name" value="PLipase_C_Pinositol-sp_Y"/>
</dbReference>
<feature type="compositionally biased region" description="Low complexity" evidence="8">
    <location>
        <begin position="257"/>
        <end position="267"/>
    </location>
</feature>
<dbReference type="Gene3D" id="3.20.20.190">
    <property type="entry name" value="Phosphatidylinositol (PI) phosphodiesterase"/>
    <property type="match status" value="1"/>
</dbReference>
<protein>
    <recommendedName>
        <fullName evidence="7">Phosphoinositide phospholipase C</fullName>
        <ecNumber evidence="7">3.1.4.11</ecNumber>
    </recommendedName>
</protein>
<evidence type="ECO:0000256" key="7">
    <source>
        <dbReference type="RuleBase" id="RU361133"/>
    </source>
</evidence>
<dbReference type="PROSITE" id="PS50008">
    <property type="entry name" value="PIPLC_Y_DOMAIN"/>
    <property type="match status" value="1"/>
</dbReference>
<gene>
    <name evidence="11" type="ORF">B0H67DRAFT_264100</name>
</gene>
<dbReference type="Proteomes" id="UP001172102">
    <property type="component" value="Unassembled WGS sequence"/>
</dbReference>
<comment type="catalytic activity">
    <reaction evidence="1 7">
        <text>a 1,2-diacyl-sn-glycero-3-phospho-(1D-myo-inositol-4,5-bisphosphate) + H2O = 1D-myo-inositol 1,4,5-trisphosphate + a 1,2-diacyl-sn-glycerol + H(+)</text>
        <dbReference type="Rhea" id="RHEA:33179"/>
        <dbReference type="ChEBI" id="CHEBI:15377"/>
        <dbReference type="ChEBI" id="CHEBI:15378"/>
        <dbReference type="ChEBI" id="CHEBI:17815"/>
        <dbReference type="ChEBI" id="CHEBI:58456"/>
        <dbReference type="ChEBI" id="CHEBI:203600"/>
        <dbReference type="EC" id="3.1.4.11"/>
    </reaction>
</comment>
<evidence type="ECO:0000313" key="12">
    <source>
        <dbReference type="Proteomes" id="UP001172102"/>
    </source>
</evidence>
<dbReference type="SUPFAM" id="SSF51695">
    <property type="entry name" value="PLC-like phosphodiesterases"/>
    <property type="match status" value="1"/>
</dbReference>
<keyword evidence="3 7" id="KW-0442">Lipid degradation</keyword>
<keyword evidence="4 7" id="KW-0443">Lipid metabolism</keyword>
<dbReference type="EMBL" id="JAUKUA010000005">
    <property type="protein sequence ID" value="KAK0710736.1"/>
    <property type="molecule type" value="Genomic_DNA"/>
</dbReference>
<evidence type="ECO:0000256" key="1">
    <source>
        <dbReference type="ARBA" id="ARBA00001195"/>
    </source>
</evidence>
<dbReference type="Pfam" id="PF00388">
    <property type="entry name" value="PI-PLC-X"/>
    <property type="match status" value="1"/>
</dbReference>
<dbReference type="Gene3D" id="2.60.40.150">
    <property type="entry name" value="C2 domain"/>
    <property type="match status" value="1"/>
</dbReference>
<dbReference type="InterPro" id="IPR035892">
    <property type="entry name" value="C2_domain_sf"/>
</dbReference>
<proteinExistence type="predicted"/>
<dbReference type="InterPro" id="IPR000008">
    <property type="entry name" value="C2_dom"/>
</dbReference>
<evidence type="ECO:0000313" key="11">
    <source>
        <dbReference type="EMBL" id="KAK0710736.1"/>
    </source>
</evidence>
<name>A0AA40DRH9_9PEZI</name>
<evidence type="ECO:0000256" key="5">
    <source>
        <dbReference type="ARBA" id="ARBA00023224"/>
    </source>
</evidence>
<evidence type="ECO:0000259" key="9">
    <source>
        <dbReference type="PROSITE" id="PS50004"/>
    </source>
</evidence>
<dbReference type="PRINTS" id="PR00390">
    <property type="entry name" value="PHPHLIPASEC"/>
</dbReference>
<evidence type="ECO:0000259" key="10">
    <source>
        <dbReference type="PROSITE" id="PS50008"/>
    </source>
</evidence>
<feature type="region of interest" description="Disordered" evidence="8">
    <location>
        <begin position="257"/>
        <end position="280"/>
    </location>
</feature>
<dbReference type="Pfam" id="PF00387">
    <property type="entry name" value="PI-PLC-Y"/>
    <property type="match status" value="1"/>
</dbReference>
<dbReference type="SMART" id="SM00148">
    <property type="entry name" value="PLCXc"/>
    <property type="match status" value="1"/>
</dbReference>
<dbReference type="GO" id="GO:0051209">
    <property type="term" value="P:release of sequestered calcium ion into cytosol"/>
    <property type="evidence" value="ECO:0007669"/>
    <property type="project" value="TreeGrafter"/>
</dbReference>
<dbReference type="SMART" id="SM00149">
    <property type="entry name" value="PLCYc"/>
    <property type="match status" value="1"/>
</dbReference>
<dbReference type="InterPro" id="IPR000909">
    <property type="entry name" value="PLipase_C_PInositol-sp_X_dom"/>
</dbReference>
<evidence type="ECO:0000256" key="6">
    <source>
        <dbReference type="ARBA" id="ARBA00059664"/>
    </source>
</evidence>
<accession>A0AA40DRH9</accession>
<dbReference type="PANTHER" id="PTHR10336">
    <property type="entry name" value="PHOSPHOINOSITIDE-SPECIFIC PHOSPHOLIPASE C FAMILY PROTEIN"/>
    <property type="match status" value="1"/>
</dbReference>
<organism evidence="11 12">
    <name type="scientific">Lasiosphaeris hirsuta</name>
    <dbReference type="NCBI Taxonomy" id="260670"/>
    <lineage>
        <taxon>Eukaryota</taxon>
        <taxon>Fungi</taxon>
        <taxon>Dikarya</taxon>
        <taxon>Ascomycota</taxon>
        <taxon>Pezizomycotina</taxon>
        <taxon>Sordariomycetes</taxon>
        <taxon>Sordariomycetidae</taxon>
        <taxon>Sordariales</taxon>
        <taxon>Lasiosphaeriaceae</taxon>
        <taxon>Lasiosphaeris</taxon>
    </lineage>
</organism>
<dbReference type="PROSITE" id="PS50007">
    <property type="entry name" value="PIPLC_X_DOMAIN"/>
    <property type="match status" value="1"/>
</dbReference>
<evidence type="ECO:0000256" key="8">
    <source>
        <dbReference type="SAM" id="MobiDB-lite"/>
    </source>
</evidence>
<dbReference type="AlphaFoldDB" id="A0AA40DRH9"/>
<keyword evidence="12" id="KW-1185">Reference proteome</keyword>
<reference evidence="11" key="1">
    <citation type="submission" date="2023-06" db="EMBL/GenBank/DDBJ databases">
        <title>Genome-scale phylogeny and comparative genomics of the fungal order Sordariales.</title>
        <authorList>
            <consortium name="Lawrence Berkeley National Laboratory"/>
            <person name="Hensen N."/>
            <person name="Bonometti L."/>
            <person name="Westerberg I."/>
            <person name="Brannstrom I.O."/>
            <person name="Guillou S."/>
            <person name="Cros-Aarteil S."/>
            <person name="Calhoun S."/>
            <person name="Haridas S."/>
            <person name="Kuo A."/>
            <person name="Mondo S."/>
            <person name="Pangilinan J."/>
            <person name="Riley R."/>
            <person name="Labutti K."/>
            <person name="Andreopoulos B."/>
            <person name="Lipzen A."/>
            <person name="Chen C."/>
            <person name="Yanf M."/>
            <person name="Daum C."/>
            <person name="Ng V."/>
            <person name="Clum A."/>
            <person name="Steindorff A."/>
            <person name="Ohm R."/>
            <person name="Martin F."/>
            <person name="Silar P."/>
            <person name="Natvig D."/>
            <person name="Lalanne C."/>
            <person name="Gautier V."/>
            <person name="Ament-Velasquez S.L."/>
            <person name="Kruys A."/>
            <person name="Hutchinson M.I."/>
            <person name="Powell A.J."/>
            <person name="Barry K."/>
            <person name="Miller A.N."/>
            <person name="Grigoriev I.V."/>
            <person name="Debuchy R."/>
            <person name="Gladieux P."/>
            <person name="Thoren M.H."/>
            <person name="Johannesson H."/>
        </authorList>
    </citation>
    <scope>NUCLEOTIDE SEQUENCE</scope>
    <source>
        <strain evidence="11">SMH4607-1</strain>
    </source>
</reference>
<evidence type="ECO:0000256" key="4">
    <source>
        <dbReference type="ARBA" id="ARBA00023098"/>
    </source>
</evidence>
<evidence type="ECO:0000256" key="2">
    <source>
        <dbReference type="ARBA" id="ARBA00022801"/>
    </source>
</evidence>
<keyword evidence="5" id="KW-0807">Transducer</keyword>
<keyword evidence="2 7" id="KW-0378">Hydrolase</keyword>
<dbReference type="SUPFAM" id="SSF49562">
    <property type="entry name" value="C2 domain (Calcium/lipid-binding domain, CaLB)"/>
    <property type="match status" value="1"/>
</dbReference>
<dbReference type="GO" id="GO:0016042">
    <property type="term" value="P:lipid catabolic process"/>
    <property type="evidence" value="ECO:0007669"/>
    <property type="project" value="UniProtKB-KW"/>
</dbReference>
<dbReference type="Pfam" id="PF00168">
    <property type="entry name" value="C2"/>
    <property type="match status" value="1"/>
</dbReference>
<dbReference type="FunFam" id="3.20.20.190:FF:000039">
    <property type="entry name" value="Phosphoinositide phospholipase C"/>
    <property type="match status" value="1"/>
</dbReference>
<dbReference type="PANTHER" id="PTHR10336:SF169">
    <property type="entry name" value="PHOSPHOINOSITIDE PHOSPHOLIPASE C"/>
    <property type="match status" value="1"/>
</dbReference>
<dbReference type="InterPro" id="IPR001192">
    <property type="entry name" value="PI-PLC_fam"/>
</dbReference>
<evidence type="ECO:0000256" key="3">
    <source>
        <dbReference type="ARBA" id="ARBA00022963"/>
    </source>
</evidence>
<feature type="domain" description="C2" evidence="9">
    <location>
        <begin position="408"/>
        <end position="535"/>
    </location>
</feature>
<comment type="function">
    <text evidence="6">The production of the second messenger molecules diacylglycerol (DAG) and inositol 1,4,5-trisphosphate (IP3) is mediated by activated phosphatidylinositol-specific phospholipase C enzymes.</text>
</comment>
<comment type="caution">
    <text evidence="11">The sequence shown here is derived from an EMBL/GenBank/DDBJ whole genome shotgun (WGS) entry which is preliminary data.</text>
</comment>
<feature type="domain" description="PI-PLC Y-box" evidence="10">
    <location>
        <begin position="295"/>
        <end position="413"/>
    </location>
</feature>
<dbReference type="GO" id="GO:0048015">
    <property type="term" value="P:phosphatidylinositol-mediated signaling"/>
    <property type="evidence" value="ECO:0007669"/>
    <property type="project" value="TreeGrafter"/>
</dbReference>
<sequence>MSDPTASGLSSRLARFNPFKIKTSREDDEDDAGDLIDSATVAGGGHSAGPTDVTRLSLRISDSLQAYLAQQGAVGEDDAESLRALVEKPHLSIPAYVTDRSYPLPEYFISSSHNTYLMAHQLYGVSDAGIYESVLGGGARCVEIDAWDNPADLNAPEVTHGFTLVSDILFSDVCLALRAVLDREAVTTTDPAPILLSLENHCGPEGQLRLVEIMKETLGEHLLLAPITDDHAEDHVLLSDLTSKILVIVEHHLPTEAAASDTSSSSSSDDEDAKAARDTYNKKKAAAPSIIIPELAALGVYAQSVKPSDASWFGPDGLPNRPHHHMINVSEAGLGKYLPGDAAAVAAHNARHLMRVFPKGTRISSTNLHPVPFWGVGAQVAALNWSKFDAGMQLNEALFAGTDGFVLKPAALRAGAEEVAKPKRTLRLTVAGATDVPLPNGRAAGEIKPYLTCTLAQPTGNAKRKTGGYKQRGEGEAAESPVWDEMLEWEYEETELDFLRLLIKSDDSFASNPVLAVAAVRLVYVVAGEWVVVPMLDLKGHDTKCSLVVKFDIVGA</sequence>
<dbReference type="EC" id="3.1.4.11" evidence="7"/>